<dbReference type="InterPro" id="IPR025660">
    <property type="entry name" value="Pept_his_AS"/>
</dbReference>
<dbReference type="PANTHER" id="PTHR12411">
    <property type="entry name" value="CYSTEINE PROTEASE FAMILY C1-RELATED"/>
    <property type="match status" value="1"/>
</dbReference>
<reference evidence="3" key="1">
    <citation type="submission" date="2023-07" db="EMBL/GenBank/DDBJ databases">
        <authorList>
            <consortium name="CYATHOMIX"/>
        </authorList>
    </citation>
    <scope>NUCLEOTIDE SEQUENCE</scope>
    <source>
        <strain evidence="3">N/A</strain>
    </source>
</reference>
<dbReference type="InterPro" id="IPR038765">
    <property type="entry name" value="Papain-like_cys_pep_sf"/>
</dbReference>
<dbReference type="Proteomes" id="UP001176961">
    <property type="component" value="Unassembled WGS sequence"/>
</dbReference>
<protein>
    <recommendedName>
        <fullName evidence="2">Peptidase C1A papain C-terminal domain-containing protein</fullName>
    </recommendedName>
</protein>
<dbReference type="AlphaFoldDB" id="A0AA36GMJ9"/>
<evidence type="ECO:0000313" key="3">
    <source>
        <dbReference type="EMBL" id="CAJ0594779.1"/>
    </source>
</evidence>
<evidence type="ECO:0000256" key="1">
    <source>
        <dbReference type="ARBA" id="ARBA00008455"/>
    </source>
</evidence>
<feature type="domain" description="Peptidase C1A papain C-terminal" evidence="2">
    <location>
        <begin position="1"/>
        <end position="165"/>
    </location>
</feature>
<organism evidence="3 4">
    <name type="scientific">Cylicocyclus nassatus</name>
    <name type="common">Nematode worm</name>
    <dbReference type="NCBI Taxonomy" id="53992"/>
    <lineage>
        <taxon>Eukaryota</taxon>
        <taxon>Metazoa</taxon>
        <taxon>Ecdysozoa</taxon>
        <taxon>Nematoda</taxon>
        <taxon>Chromadorea</taxon>
        <taxon>Rhabditida</taxon>
        <taxon>Rhabditina</taxon>
        <taxon>Rhabditomorpha</taxon>
        <taxon>Strongyloidea</taxon>
        <taxon>Strongylidae</taxon>
        <taxon>Cylicocyclus</taxon>
    </lineage>
</organism>
<dbReference type="PROSITE" id="PS00639">
    <property type="entry name" value="THIOL_PROTEASE_HIS"/>
    <property type="match status" value="1"/>
</dbReference>
<dbReference type="SMART" id="SM00645">
    <property type="entry name" value="Pept_C1"/>
    <property type="match status" value="1"/>
</dbReference>
<name>A0AA36GMJ9_CYLNA</name>
<dbReference type="GO" id="GO:0006508">
    <property type="term" value="P:proteolysis"/>
    <property type="evidence" value="ECO:0007669"/>
    <property type="project" value="InterPro"/>
</dbReference>
<dbReference type="EMBL" id="CATQJL010000112">
    <property type="protein sequence ID" value="CAJ0594779.1"/>
    <property type="molecule type" value="Genomic_DNA"/>
</dbReference>
<dbReference type="InterPro" id="IPR013128">
    <property type="entry name" value="Peptidase_C1A"/>
</dbReference>
<dbReference type="GO" id="GO:0008234">
    <property type="term" value="F:cysteine-type peptidase activity"/>
    <property type="evidence" value="ECO:0007669"/>
    <property type="project" value="InterPro"/>
</dbReference>
<comment type="caution">
    <text evidence="3">The sequence shown here is derived from an EMBL/GenBank/DDBJ whole genome shotgun (WGS) entry which is preliminary data.</text>
</comment>
<gene>
    <name evidence="3" type="ORF">CYNAS_LOCUS6762</name>
</gene>
<accession>A0AA36GMJ9</accession>
<comment type="similarity">
    <text evidence="1">Belongs to the peptidase C1 family.</text>
</comment>
<keyword evidence="4" id="KW-1185">Reference proteome</keyword>
<dbReference type="InterPro" id="IPR000668">
    <property type="entry name" value="Peptidase_C1A_C"/>
</dbReference>
<proteinExistence type="inferred from homology"/>
<dbReference type="SUPFAM" id="SSF54001">
    <property type="entry name" value="Cysteine proteinases"/>
    <property type="match status" value="1"/>
</dbReference>
<dbReference type="Pfam" id="PF00112">
    <property type="entry name" value="Peptidase_C1"/>
    <property type="match status" value="1"/>
</dbReference>
<sequence>MSYGVCTGGAYNAMNCCKPYPFPPHSLDKQTPICRAQCQFGYNIDYNYDKIYANSAYFVAANEDAIRKEIFMNGPVQAGFFAYSDFHYYKNGVYVRFFLKSLSSAPMGKKEGGHAIKIIGWGVENGVKYWLVSNSWNYDWGDNGLFKIRRGTNECGIEERVGAVIMNA</sequence>
<evidence type="ECO:0000259" key="2">
    <source>
        <dbReference type="SMART" id="SM00645"/>
    </source>
</evidence>
<dbReference type="Gene3D" id="3.90.70.10">
    <property type="entry name" value="Cysteine proteinases"/>
    <property type="match status" value="1"/>
</dbReference>
<evidence type="ECO:0000313" key="4">
    <source>
        <dbReference type="Proteomes" id="UP001176961"/>
    </source>
</evidence>